<feature type="signal peptide" evidence="1">
    <location>
        <begin position="1"/>
        <end position="23"/>
    </location>
</feature>
<gene>
    <name evidence="2" type="ORF">ACFY35_15845</name>
</gene>
<reference evidence="2 3" key="1">
    <citation type="submission" date="2024-10" db="EMBL/GenBank/DDBJ databases">
        <title>The Natural Products Discovery Center: Release of the First 8490 Sequenced Strains for Exploring Actinobacteria Biosynthetic Diversity.</title>
        <authorList>
            <person name="Kalkreuter E."/>
            <person name="Kautsar S.A."/>
            <person name="Yang D."/>
            <person name="Bader C.D."/>
            <person name="Teijaro C.N."/>
            <person name="Fluegel L."/>
            <person name="Davis C.M."/>
            <person name="Simpson J.R."/>
            <person name="Lauterbach L."/>
            <person name="Steele A.D."/>
            <person name="Gui C."/>
            <person name="Meng S."/>
            <person name="Li G."/>
            <person name="Viehrig K."/>
            <person name="Ye F."/>
            <person name="Su P."/>
            <person name="Kiefer A.F."/>
            <person name="Nichols A."/>
            <person name="Cepeda A.J."/>
            <person name="Yan W."/>
            <person name="Fan B."/>
            <person name="Jiang Y."/>
            <person name="Adhikari A."/>
            <person name="Zheng C.-J."/>
            <person name="Schuster L."/>
            <person name="Cowan T.M."/>
            <person name="Smanski M.J."/>
            <person name="Chevrette M.G."/>
            <person name="De Carvalho L.P.S."/>
            <person name="Shen B."/>
        </authorList>
    </citation>
    <scope>NUCLEOTIDE SEQUENCE [LARGE SCALE GENOMIC DNA]</scope>
    <source>
        <strain evidence="2 3">NPDC000087</strain>
    </source>
</reference>
<dbReference type="EMBL" id="JBIAZU010000003">
    <property type="protein sequence ID" value="MFF5290915.1"/>
    <property type="molecule type" value="Genomic_DNA"/>
</dbReference>
<dbReference type="Proteomes" id="UP001602245">
    <property type="component" value="Unassembled WGS sequence"/>
</dbReference>
<dbReference type="InterPro" id="IPR011042">
    <property type="entry name" value="6-blade_b-propeller_TolB-like"/>
</dbReference>
<name>A0ABW6WC78_9ACTN</name>
<evidence type="ECO:0000313" key="3">
    <source>
        <dbReference type="Proteomes" id="UP001602245"/>
    </source>
</evidence>
<accession>A0ABW6WC78</accession>
<dbReference type="RefSeq" id="WP_020514589.1">
    <property type="nucleotide sequence ID" value="NZ_JBIAZU010000003.1"/>
</dbReference>
<comment type="caution">
    <text evidence="2">The sequence shown here is derived from an EMBL/GenBank/DDBJ whole genome shotgun (WGS) entry which is preliminary data.</text>
</comment>
<dbReference type="Gene3D" id="2.120.10.30">
    <property type="entry name" value="TolB, C-terminal domain"/>
    <property type="match status" value="1"/>
</dbReference>
<proteinExistence type="predicted"/>
<sequence length="367" mass="39221">MAGKRRYASLGVALLGAGVMLFAPTAGKQAAAAPVNARIAWPQAKRGVMAAKLADGSAYDPALFLDADRSVGTAVTADGRTMRLVLRQADGSVRPIRTLPMSRNPSFESPTVDGQTLVWAESSKDGQQLWTVDLRNGKPRELTADLGDARFYESQYDLVIAEGRAHWVAAGPDDTTEVRSVAIQKSTVAIQRSAVAIQKSAVDIRSEAGTWALSAWPWLVDGVTAAGGATRLRNLATGQDQVVAVHGRGVTACSPQWCQVVAFNRDGYPQIDLMRPNGADRRKIAAGTASTVIADTAVLDRFEVFSQLTGNSDLTGHVQLLAYAIATRTTVEISPDATDVAYKAGVLWWSTGSQDDFVRHSLDLRTV</sequence>
<organism evidence="2 3">
    <name type="scientific">Paractinoplanes globisporus</name>
    <dbReference type="NCBI Taxonomy" id="113565"/>
    <lineage>
        <taxon>Bacteria</taxon>
        <taxon>Bacillati</taxon>
        <taxon>Actinomycetota</taxon>
        <taxon>Actinomycetes</taxon>
        <taxon>Micromonosporales</taxon>
        <taxon>Micromonosporaceae</taxon>
        <taxon>Paractinoplanes</taxon>
    </lineage>
</organism>
<keyword evidence="3" id="KW-1185">Reference proteome</keyword>
<feature type="chain" id="PRO_5045969903" evidence="1">
    <location>
        <begin position="24"/>
        <end position="367"/>
    </location>
</feature>
<evidence type="ECO:0000313" key="2">
    <source>
        <dbReference type="EMBL" id="MFF5290915.1"/>
    </source>
</evidence>
<evidence type="ECO:0000256" key="1">
    <source>
        <dbReference type="SAM" id="SignalP"/>
    </source>
</evidence>
<keyword evidence="1" id="KW-0732">Signal</keyword>
<protein>
    <submittedName>
        <fullName evidence="2">Uncharacterized protein</fullName>
    </submittedName>
</protein>